<dbReference type="InterPro" id="IPR008930">
    <property type="entry name" value="Terpenoid_cyclase/PrenylTrfase"/>
</dbReference>
<evidence type="ECO:0000256" key="2">
    <source>
        <dbReference type="SAM" id="Phobius"/>
    </source>
</evidence>
<evidence type="ECO:0008006" key="6">
    <source>
        <dbReference type="Google" id="ProtNLM"/>
    </source>
</evidence>
<comment type="caution">
    <text evidence="4">The sequence shown here is derived from an EMBL/GenBank/DDBJ whole genome shotgun (WGS) entry which is preliminary data.</text>
</comment>
<feature type="compositionally biased region" description="Low complexity" evidence="1">
    <location>
        <begin position="371"/>
        <end position="389"/>
    </location>
</feature>
<gene>
    <name evidence="4" type="ORF">IAD32_03545</name>
</gene>
<evidence type="ECO:0000256" key="1">
    <source>
        <dbReference type="SAM" id="MobiDB-lite"/>
    </source>
</evidence>
<feature type="transmembrane region" description="Helical" evidence="2">
    <location>
        <begin position="488"/>
        <end position="507"/>
    </location>
</feature>
<reference evidence="4" key="1">
    <citation type="submission" date="2020-10" db="EMBL/GenBank/DDBJ databases">
        <authorList>
            <person name="Gilroy R."/>
        </authorList>
    </citation>
    <scope>NUCLEOTIDE SEQUENCE</scope>
    <source>
        <strain evidence="4">ChiSjej1B19-3389</strain>
    </source>
</reference>
<name>A0A9D0ZGY0_9FIRM</name>
<feature type="compositionally biased region" description="Polar residues" evidence="1">
    <location>
        <begin position="411"/>
        <end position="447"/>
    </location>
</feature>
<accession>A0A9D0ZGY0</accession>
<keyword evidence="2" id="KW-0812">Transmembrane</keyword>
<dbReference type="Proteomes" id="UP000886787">
    <property type="component" value="Unassembled WGS sequence"/>
</dbReference>
<dbReference type="Gene3D" id="1.50.10.20">
    <property type="match status" value="1"/>
</dbReference>
<feature type="region of interest" description="Disordered" evidence="1">
    <location>
        <begin position="526"/>
        <end position="548"/>
    </location>
</feature>
<keyword evidence="2" id="KW-1133">Transmembrane helix</keyword>
<dbReference type="AlphaFoldDB" id="A0A9D0ZGY0"/>
<keyword evidence="2" id="KW-0472">Membrane</keyword>
<protein>
    <recommendedName>
        <fullName evidence="6">Terpene cyclase/mutase family protein</fullName>
    </recommendedName>
</protein>
<sequence length="548" mass="58436">MCKSVRFIAVWIAGIVLASVAFFPPAQAAGYSSQSVAQAADAVLKWRKLKNGVSGSGLLFTQAYAQNAGNGCDWFAIAAGRYGIADDPAAYLENIEKYITQKYKTQDKLDAVKATEWHRIALAVLACGGDPTKIGRDQQGNPVNLIADGVYNRGNTAPLAKQGVNGYAWGLITLDSKNYQVPSGSCDTRESMILGLLEAQLADGGFALAGMKCDPDTTAAVLTALAPYTQRSKIYTYVQKSTKKQVSKTVGQVVEEALHALSGVQQSSGGFVTYGEETCESAAQVITALCTLGIDPQTDVRFFKNGNSVVDALFSYQRTDGGFAHTVHGQSNSMASEQAFCALISLYRMYNDLNVFYDYTDGIFMKEKGPQSTGSSGAGSVVSSVQQNSRPGDASEKNAGKTESLAPESSGEASIQQNRNEDTTSAQTDVSEQASGPQTRQSSSVKQESAAVLDASKANAANAQDHRQNSQSSQALGEQGEENGIHPLVFIGIGIALIAGAAGFYATKGRNQKQLEKDEDFFESIRAEKLSQKEQTAEESKAHEENQE</sequence>
<evidence type="ECO:0000313" key="5">
    <source>
        <dbReference type="Proteomes" id="UP000886787"/>
    </source>
</evidence>
<reference evidence="4" key="2">
    <citation type="journal article" date="2021" name="PeerJ">
        <title>Extensive microbial diversity within the chicken gut microbiome revealed by metagenomics and culture.</title>
        <authorList>
            <person name="Gilroy R."/>
            <person name="Ravi A."/>
            <person name="Getino M."/>
            <person name="Pursley I."/>
            <person name="Horton D.L."/>
            <person name="Alikhan N.F."/>
            <person name="Baker D."/>
            <person name="Gharbi K."/>
            <person name="Hall N."/>
            <person name="Watson M."/>
            <person name="Adriaenssens E.M."/>
            <person name="Foster-Nyarko E."/>
            <person name="Jarju S."/>
            <person name="Secka A."/>
            <person name="Antonio M."/>
            <person name="Oren A."/>
            <person name="Chaudhuri R.R."/>
            <person name="La Ragione R."/>
            <person name="Hildebrand F."/>
            <person name="Pallen M.J."/>
        </authorList>
    </citation>
    <scope>NUCLEOTIDE SEQUENCE</scope>
    <source>
        <strain evidence="4">ChiSjej1B19-3389</strain>
    </source>
</reference>
<keyword evidence="3" id="KW-0732">Signal</keyword>
<feature type="chain" id="PRO_5038451797" description="Terpene cyclase/mutase family protein" evidence="3">
    <location>
        <begin position="29"/>
        <end position="548"/>
    </location>
</feature>
<dbReference type="SUPFAM" id="SSF48239">
    <property type="entry name" value="Terpenoid cyclases/Protein prenyltransferases"/>
    <property type="match status" value="1"/>
</dbReference>
<feature type="region of interest" description="Disordered" evidence="1">
    <location>
        <begin position="369"/>
        <end position="479"/>
    </location>
</feature>
<proteinExistence type="predicted"/>
<evidence type="ECO:0000313" key="4">
    <source>
        <dbReference type="EMBL" id="HIQ80340.1"/>
    </source>
</evidence>
<evidence type="ECO:0000256" key="3">
    <source>
        <dbReference type="SAM" id="SignalP"/>
    </source>
</evidence>
<dbReference type="EMBL" id="DVFW01000020">
    <property type="protein sequence ID" value="HIQ80340.1"/>
    <property type="molecule type" value="Genomic_DNA"/>
</dbReference>
<organism evidence="4 5">
    <name type="scientific">Candidatus Scatavimonas merdigallinarum</name>
    <dbReference type="NCBI Taxonomy" id="2840914"/>
    <lineage>
        <taxon>Bacteria</taxon>
        <taxon>Bacillati</taxon>
        <taxon>Bacillota</taxon>
        <taxon>Clostridia</taxon>
        <taxon>Eubacteriales</taxon>
        <taxon>Oscillospiraceae</taxon>
        <taxon>Oscillospiraceae incertae sedis</taxon>
        <taxon>Candidatus Scatavimonas</taxon>
    </lineage>
</organism>
<feature type="signal peptide" evidence="3">
    <location>
        <begin position="1"/>
        <end position="28"/>
    </location>
</feature>